<accession>A0A811PKH8</accession>
<evidence type="ECO:0000256" key="7">
    <source>
        <dbReference type="SAM" id="Coils"/>
    </source>
</evidence>
<keyword evidence="10" id="KW-1185">Reference proteome</keyword>
<dbReference type="Pfam" id="PF11267">
    <property type="entry name" value="DUF3067"/>
    <property type="match status" value="1"/>
</dbReference>
<feature type="compositionally biased region" description="Low complexity" evidence="8">
    <location>
        <begin position="140"/>
        <end position="153"/>
    </location>
</feature>
<organism evidence="9 10">
    <name type="scientific">Miscanthus lutarioriparius</name>
    <dbReference type="NCBI Taxonomy" id="422564"/>
    <lineage>
        <taxon>Eukaryota</taxon>
        <taxon>Viridiplantae</taxon>
        <taxon>Streptophyta</taxon>
        <taxon>Embryophyta</taxon>
        <taxon>Tracheophyta</taxon>
        <taxon>Spermatophyta</taxon>
        <taxon>Magnoliopsida</taxon>
        <taxon>Liliopsida</taxon>
        <taxon>Poales</taxon>
        <taxon>Poaceae</taxon>
        <taxon>PACMAD clade</taxon>
        <taxon>Panicoideae</taxon>
        <taxon>Andropogonodae</taxon>
        <taxon>Andropogoneae</taxon>
        <taxon>Saccharinae</taxon>
        <taxon>Miscanthus</taxon>
    </lineage>
</organism>
<sequence>MGRGGGMGNPVNVGIAVQADWENREFISNISLNVRRLFDFLLRFEATTKSKLATLNEKLDILERKLEVLEVQNLQLQLPVQDLSLRGRSFISKPTNKVMVMHHQCPAAASSSSSPAARGLQVPHPSRTRPRALVAVRATGSSDDASSGGESSSSGGGEEEDDEEKQNYSSDKEGSGGRSSSGGGGLSRDDLERLVGTDDDAKFNGLDLANLIRKKYGRSYDVTLIKKEFMGRNLLAMNVMWKYREQRSFPLSEEEYLLRLDDVANTLKCWGAVAHVRNTLEKLKERPRIGKAVSIFIDMDQTGGRSNEWIYK</sequence>
<evidence type="ECO:0000256" key="2">
    <source>
        <dbReference type="ARBA" id="ARBA00005620"/>
    </source>
</evidence>
<gene>
    <name evidence="9" type="ORF">NCGR_LOCUS27285</name>
</gene>
<dbReference type="InterPro" id="IPR021420">
    <property type="entry name" value="DUF3067"/>
</dbReference>
<feature type="coiled-coil region" evidence="7">
    <location>
        <begin position="45"/>
        <end position="72"/>
    </location>
</feature>
<dbReference type="OrthoDB" id="5234at2759"/>
<evidence type="ECO:0000256" key="6">
    <source>
        <dbReference type="ARBA" id="ARBA00023212"/>
    </source>
</evidence>
<dbReference type="FunFam" id="1.20.5.110:FF:000042">
    <property type="entry name" value="protein BRICK 1"/>
    <property type="match status" value="1"/>
</dbReference>
<dbReference type="AlphaFoldDB" id="A0A811PKH8"/>
<keyword evidence="5 7" id="KW-0175">Coiled coil</keyword>
<dbReference type="Gene3D" id="1.20.5.110">
    <property type="match status" value="1"/>
</dbReference>
<evidence type="ECO:0000256" key="8">
    <source>
        <dbReference type="SAM" id="MobiDB-lite"/>
    </source>
</evidence>
<dbReference type="EMBL" id="CAJGYO010000007">
    <property type="protein sequence ID" value="CAD6241545.1"/>
    <property type="molecule type" value="Genomic_DNA"/>
</dbReference>
<keyword evidence="4" id="KW-0963">Cytoplasm</keyword>
<dbReference type="PANTHER" id="PTHR35126:SF1">
    <property type="entry name" value="DUF3067 DOMAIN-CONTAINING PROTEIN"/>
    <property type="match status" value="1"/>
</dbReference>
<comment type="caution">
    <text evidence="9">The sequence shown here is derived from an EMBL/GenBank/DDBJ whole genome shotgun (WGS) entry which is preliminary data.</text>
</comment>
<feature type="compositionally biased region" description="Gly residues" evidence="8">
    <location>
        <begin position="176"/>
        <end position="186"/>
    </location>
</feature>
<keyword evidence="6" id="KW-0206">Cytoskeleton</keyword>
<evidence type="ECO:0000256" key="4">
    <source>
        <dbReference type="ARBA" id="ARBA00022490"/>
    </source>
</evidence>
<dbReference type="Gene3D" id="3.30.428.40">
    <property type="entry name" value="Protein of unknown function DUF3067"/>
    <property type="match status" value="1"/>
</dbReference>
<dbReference type="PANTHER" id="PTHR35126">
    <property type="entry name" value="SLR0598 PROTEIN"/>
    <property type="match status" value="1"/>
</dbReference>
<reference evidence="9" key="1">
    <citation type="submission" date="2020-10" db="EMBL/GenBank/DDBJ databases">
        <authorList>
            <person name="Han B."/>
            <person name="Lu T."/>
            <person name="Zhao Q."/>
            <person name="Huang X."/>
            <person name="Zhao Y."/>
        </authorList>
    </citation>
    <scope>NUCLEOTIDE SEQUENCE</scope>
</reference>
<evidence type="ECO:0000256" key="3">
    <source>
        <dbReference type="ARBA" id="ARBA00011513"/>
    </source>
</evidence>
<evidence type="ECO:0000313" key="10">
    <source>
        <dbReference type="Proteomes" id="UP000604825"/>
    </source>
</evidence>
<evidence type="ECO:0000313" key="9">
    <source>
        <dbReference type="EMBL" id="CAD6241545.1"/>
    </source>
</evidence>
<proteinExistence type="inferred from homology"/>
<dbReference type="GO" id="GO:0005856">
    <property type="term" value="C:cytoskeleton"/>
    <property type="evidence" value="ECO:0007669"/>
    <property type="project" value="UniProtKB-SubCell"/>
</dbReference>
<feature type="compositionally biased region" description="Low complexity" evidence="8">
    <location>
        <begin position="106"/>
        <end position="117"/>
    </location>
</feature>
<evidence type="ECO:0000256" key="5">
    <source>
        <dbReference type="ARBA" id="ARBA00023054"/>
    </source>
</evidence>
<dbReference type="Proteomes" id="UP000604825">
    <property type="component" value="Unassembled WGS sequence"/>
</dbReference>
<dbReference type="GO" id="GO:0042802">
    <property type="term" value="F:identical protein binding"/>
    <property type="evidence" value="ECO:0007669"/>
    <property type="project" value="UniProtKB-ARBA"/>
</dbReference>
<comment type="subcellular location">
    <subcellularLocation>
        <location evidence="1">Cytoplasm</location>
        <location evidence="1">Cytoskeleton</location>
    </subcellularLocation>
</comment>
<feature type="region of interest" description="Disordered" evidence="8">
    <location>
        <begin position="105"/>
        <end position="191"/>
    </location>
</feature>
<name>A0A811PKH8_9POAL</name>
<comment type="similarity">
    <text evidence="2">Belongs to the BRK1 family.</text>
</comment>
<comment type="subunit">
    <text evidence="3">Binds SCAR.</text>
</comment>
<protein>
    <submittedName>
        <fullName evidence="9">Uncharacterized protein</fullName>
    </submittedName>
</protein>
<evidence type="ECO:0000256" key="1">
    <source>
        <dbReference type="ARBA" id="ARBA00004245"/>
    </source>
</evidence>